<reference evidence="3" key="1">
    <citation type="journal article" date="2020" name="Stud. Mycol.">
        <title>101 Dothideomycetes genomes: a test case for predicting lifestyles and emergence of pathogens.</title>
        <authorList>
            <person name="Haridas S."/>
            <person name="Albert R."/>
            <person name="Binder M."/>
            <person name="Bloem J."/>
            <person name="Labutti K."/>
            <person name="Salamov A."/>
            <person name="Andreopoulos B."/>
            <person name="Baker S."/>
            <person name="Barry K."/>
            <person name="Bills G."/>
            <person name="Bluhm B."/>
            <person name="Cannon C."/>
            <person name="Castanera R."/>
            <person name="Culley D."/>
            <person name="Daum C."/>
            <person name="Ezra D."/>
            <person name="Gonzalez J."/>
            <person name="Henrissat B."/>
            <person name="Kuo A."/>
            <person name="Liang C."/>
            <person name="Lipzen A."/>
            <person name="Lutzoni F."/>
            <person name="Magnuson J."/>
            <person name="Mondo S."/>
            <person name="Nolan M."/>
            <person name="Ohm R."/>
            <person name="Pangilinan J."/>
            <person name="Park H.-J."/>
            <person name="Ramirez L."/>
            <person name="Alfaro M."/>
            <person name="Sun H."/>
            <person name="Tritt A."/>
            <person name="Yoshinaga Y."/>
            <person name="Zwiers L.-H."/>
            <person name="Turgeon B."/>
            <person name="Goodwin S."/>
            <person name="Spatafora J."/>
            <person name="Crous P."/>
            <person name="Grigoriev I."/>
        </authorList>
    </citation>
    <scope>NUCLEOTIDE SEQUENCE</scope>
    <source>
        <strain evidence="3">CBS 130266</strain>
    </source>
</reference>
<accession>A0A9P4TWP1</accession>
<dbReference type="OrthoDB" id="3926918at2759"/>
<organism evidence="3 4">
    <name type="scientific">Tothia fuscella</name>
    <dbReference type="NCBI Taxonomy" id="1048955"/>
    <lineage>
        <taxon>Eukaryota</taxon>
        <taxon>Fungi</taxon>
        <taxon>Dikarya</taxon>
        <taxon>Ascomycota</taxon>
        <taxon>Pezizomycotina</taxon>
        <taxon>Dothideomycetes</taxon>
        <taxon>Pleosporomycetidae</taxon>
        <taxon>Venturiales</taxon>
        <taxon>Cylindrosympodiaceae</taxon>
        <taxon>Tothia</taxon>
    </lineage>
</organism>
<dbReference type="AlphaFoldDB" id="A0A9P4TWP1"/>
<protein>
    <submittedName>
        <fullName evidence="3">Uncharacterized protein</fullName>
    </submittedName>
</protein>
<feature type="region of interest" description="Disordered" evidence="2">
    <location>
        <begin position="149"/>
        <end position="672"/>
    </location>
</feature>
<keyword evidence="1" id="KW-0175">Coiled coil</keyword>
<feature type="compositionally biased region" description="Basic and acidic residues" evidence="2">
    <location>
        <begin position="965"/>
        <end position="975"/>
    </location>
</feature>
<feature type="compositionally biased region" description="Basic and acidic residues" evidence="2">
    <location>
        <begin position="638"/>
        <end position="661"/>
    </location>
</feature>
<dbReference type="EMBL" id="MU007060">
    <property type="protein sequence ID" value="KAF2427357.1"/>
    <property type="molecule type" value="Genomic_DNA"/>
</dbReference>
<feature type="region of interest" description="Disordered" evidence="2">
    <location>
        <begin position="840"/>
        <end position="985"/>
    </location>
</feature>
<feature type="compositionally biased region" description="Low complexity" evidence="2">
    <location>
        <begin position="385"/>
        <end position="396"/>
    </location>
</feature>
<feature type="compositionally biased region" description="Polar residues" evidence="2">
    <location>
        <begin position="604"/>
        <end position="613"/>
    </location>
</feature>
<dbReference type="CDD" id="cd20335">
    <property type="entry name" value="BRcat_RBR"/>
    <property type="match status" value="1"/>
</dbReference>
<evidence type="ECO:0000256" key="1">
    <source>
        <dbReference type="SAM" id="Coils"/>
    </source>
</evidence>
<feature type="compositionally biased region" description="Low complexity" evidence="2">
    <location>
        <begin position="588"/>
        <end position="603"/>
    </location>
</feature>
<feature type="compositionally biased region" description="Polar residues" evidence="2">
    <location>
        <begin position="575"/>
        <end position="587"/>
    </location>
</feature>
<gene>
    <name evidence="3" type="ORF">EJ08DRAFT_355139</name>
</gene>
<name>A0A9P4TWP1_9PEZI</name>
<keyword evidence="4" id="KW-1185">Reference proteome</keyword>
<dbReference type="Proteomes" id="UP000800235">
    <property type="component" value="Unassembled WGS sequence"/>
</dbReference>
<proteinExistence type="predicted"/>
<evidence type="ECO:0000313" key="3">
    <source>
        <dbReference type="EMBL" id="KAF2427357.1"/>
    </source>
</evidence>
<sequence length="985" mass="108456">MMKSETEIPQMGFSIYPTRSSSSHLYSMIDAYDGDPGIPFSPTAEEFFMSSNYERDAVLSTIPQLNYEEPLSIIAINRICASEPEIMTAIAATDDYDPYRQVSPVIGTRTKHQKEELLQKVYDQQTTQSQIDEFVPVRMAMNKKALPALPLSPSVEEEGKDLTPSLSALEQEEEESPAPSPSPPEQEEEERLTPSPSTLKQEEEEGHAQSLSSAEQEEGEHLTPSPSIPEQEEEEYLTPSPSTLEQKEEERSVLSPSRPEQEDEECPAPSPPPPERTEEKCSALSPSPPEQEEEKRPAAFSMSAENDPSLPEKNVLITKKRSDSALSFGESGKGPWPKHATELKNLNEIKPTTTSKPEDEVTFSATRSISRKRKPPSLTLKRSNGSTAGSTTASTSLDSPSAKFPPLPPPIKTSTQLKIAHFQQIADSQKTAHSTRSSLTRSRRSNSDKTHTLGENLTHLAIDSRNSLPVTLSASKDQPPPSPPTPLSPEYQPEAEQNMKKFKNFVYVKRSRSDSNNTVVPDPDPDNGFNKENKSFYSNPKLRGLFRNNVSKNELSDPAKKSPTLKTPEIGSGVASPTGSVITPSSRSTATTSQETLTESQSLRSDNSSSEAPSTPRALLPSPSPVFEDSPSKYGLKKRSERDLKKEDKSRERLERSERGRSKNISGTDEFRELTEQVKQHLSGKQLEDSMIDRETILVNENELIKFIHPSMIPMLAPRPPITNAPKLGTIQLHCHSNHFQWCASKNDAPTPNIDCALCYHTDEAVRWTCIHCALRVCTKCKERVDKAMRNAPLQLKINQALEEMARLREQQAAERALSSRPASAASMYDPVEYGNMTVRPPTSMSMKSARSMGNMRGQPYYGNLARGPRSDGGRRISSAGVGGVPVPQDYPPPPRFNPNQYPTSSPRRGRSPARGVANDGNHGMGGPGDLQPPARIGGAEKHAVRQGSPRTRATKNGAGVPPPNRKEQNLRHLEASGMRGSYPG</sequence>
<feature type="compositionally biased region" description="Low complexity" evidence="2">
    <location>
        <begin position="898"/>
        <end position="907"/>
    </location>
</feature>
<comment type="caution">
    <text evidence="3">The sequence shown here is derived from an EMBL/GenBank/DDBJ whole genome shotgun (WGS) entry which is preliminary data.</text>
</comment>
<evidence type="ECO:0000256" key="2">
    <source>
        <dbReference type="SAM" id="MobiDB-lite"/>
    </source>
</evidence>
<feature type="coiled-coil region" evidence="1">
    <location>
        <begin position="791"/>
        <end position="818"/>
    </location>
</feature>
<evidence type="ECO:0000313" key="4">
    <source>
        <dbReference type="Proteomes" id="UP000800235"/>
    </source>
</evidence>
<feature type="compositionally biased region" description="Polar residues" evidence="2">
    <location>
        <begin position="464"/>
        <end position="476"/>
    </location>
</feature>
<feature type="compositionally biased region" description="Pro residues" evidence="2">
    <location>
        <begin position="478"/>
        <end position="487"/>
    </location>
</feature>